<organism evidence="2 3">
    <name type="scientific">Heterostelium pallidum (strain ATCC 26659 / Pp 5 / PN500)</name>
    <name type="common">Cellular slime mold</name>
    <name type="synonym">Polysphondylium pallidum</name>
    <dbReference type="NCBI Taxonomy" id="670386"/>
    <lineage>
        <taxon>Eukaryota</taxon>
        <taxon>Amoebozoa</taxon>
        <taxon>Evosea</taxon>
        <taxon>Eumycetozoa</taxon>
        <taxon>Dictyostelia</taxon>
        <taxon>Acytosteliales</taxon>
        <taxon>Acytosteliaceae</taxon>
        <taxon>Heterostelium</taxon>
    </lineage>
</organism>
<proteinExistence type="predicted"/>
<evidence type="ECO:0000313" key="2">
    <source>
        <dbReference type="EMBL" id="EFA75377.1"/>
    </source>
</evidence>
<evidence type="ECO:0000313" key="3">
    <source>
        <dbReference type="Proteomes" id="UP000001396"/>
    </source>
</evidence>
<protein>
    <submittedName>
        <fullName evidence="2">Uncharacterized protein</fullName>
    </submittedName>
</protein>
<evidence type="ECO:0000256" key="1">
    <source>
        <dbReference type="SAM" id="Phobius"/>
    </source>
</evidence>
<keyword evidence="1" id="KW-0472">Membrane</keyword>
<keyword evidence="1" id="KW-0812">Transmembrane</keyword>
<comment type="caution">
    <text evidence="2">The sequence shown here is derived from an EMBL/GenBank/DDBJ whole genome shotgun (WGS) entry which is preliminary data.</text>
</comment>
<dbReference type="AlphaFoldDB" id="D3BTG0"/>
<dbReference type="Proteomes" id="UP000001396">
    <property type="component" value="Unassembled WGS sequence"/>
</dbReference>
<feature type="transmembrane region" description="Helical" evidence="1">
    <location>
        <begin position="6"/>
        <end position="26"/>
    </location>
</feature>
<reference evidence="2 3" key="1">
    <citation type="journal article" date="2011" name="Genome Res.">
        <title>Phylogeny-wide analysis of social amoeba genomes highlights ancient origins for complex intercellular communication.</title>
        <authorList>
            <person name="Heidel A.J."/>
            <person name="Lawal H.M."/>
            <person name="Felder M."/>
            <person name="Schilde C."/>
            <person name="Helps N.R."/>
            <person name="Tunggal B."/>
            <person name="Rivero F."/>
            <person name="John U."/>
            <person name="Schleicher M."/>
            <person name="Eichinger L."/>
            <person name="Platzer M."/>
            <person name="Noegel A.A."/>
            <person name="Schaap P."/>
            <person name="Gloeckner G."/>
        </authorList>
    </citation>
    <scope>NUCLEOTIDE SEQUENCE [LARGE SCALE GENOMIC DNA]</scope>
    <source>
        <strain evidence="3">ATCC 26659 / Pp 5 / PN500</strain>
    </source>
</reference>
<keyword evidence="1" id="KW-1133">Transmembrane helix</keyword>
<gene>
    <name evidence="2" type="ORF">PPL_11454</name>
</gene>
<dbReference type="InParanoid" id="D3BTG0"/>
<dbReference type="GeneID" id="31366922"/>
<keyword evidence="3" id="KW-1185">Reference proteome</keyword>
<dbReference type="EMBL" id="ADBJ01000056">
    <property type="protein sequence ID" value="EFA75377.1"/>
    <property type="molecule type" value="Genomic_DNA"/>
</dbReference>
<dbReference type="RefSeq" id="XP_020427511.1">
    <property type="nucleotide sequence ID" value="XM_020582208.1"/>
</dbReference>
<name>D3BTG0_HETP5</name>
<sequence>MIYVLFISLQIDVFVVVLGIWSEKLLKILKFPKEIAAVISEFFDGSRFCDVGNIDGGGMLDSLCKLENIVRSGDAIGVEILEI</sequence>
<accession>D3BTG0</accession>